<accession>A0A9N9FPH3</accession>
<reference evidence="1" key="1">
    <citation type="submission" date="2021-06" db="EMBL/GenBank/DDBJ databases">
        <authorList>
            <person name="Kallberg Y."/>
            <person name="Tangrot J."/>
            <person name="Rosling A."/>
        </authorList>
    </citation>
    <scope>NUCLEOTIDE SEQUENCE</scope>
    <source>
        <strain evidence="1">MA453B</strain>
    </source>
</reference>
<name>A0A9N9FPH3_9GLOM</name>
<keyword evidence="2" id="KW-1185">Reference proteome</keyword>
<evidence type="ECO:0000313" key="1">
    <source>
        <dbReference type="EMBL" id="CAG8547275.1"/>
    </source>
</evidence>
<gene>
    <name evidence="1" type="ORF">DERYTH_LOCUS5093</name>
</gene>
<sequence length="58" mass="6858">SRKKGPKPRRFRRRNQEKIAQLPGITRLIAEQLQHELQKLDPTSIMIIASKEIIYKAY</sequence>
<organism evidence="1 2">
    <name type="scientific">Dentiscutata erythropus</name>
    <dbReference type="NCBI Taxonomy" id="1348616"/>
    <lineage>
        <taxon>Eukaryota</taxon>
        <taxon>Fungi</taxon>
        <taxon>Fungi incertae sedis</taxon>
        <taxon>Mucoromycota</taxon>
        <taxon>Glomeromycotina</taxon>
        <taxon>Glomeromycetes</taxon>
        <taxon>Diversisporales</taxon>
        <taxon>Gigasporaceae</taxon>
        <taxon>Dentiscutata</taxon>
    </lineage>
</organism>
<protein>
    <submittedName>
        <fullName evidence="1">11045_t:CDS:1</fullName>
    </submittedName>
</protein>
<comment type="caution">
    <text evidence="1">The sequence shown here is derived from an EMBL/GenBank/DDBJ whole genome shotgun (WGS) entry which is preliminary data.</text>
</comment>
<proteinExistence type="predicted"/>
<feature type="non-terminal residue" evidence="1">
    <location>
        <position position="1"/>
    </location>
</feature>
<evidence type="ECO:0000313" key="2">
    <source>
        <dbReference type="Proteomes" id="UP000789405"/>
    </source>
</evidence>
<dbReference type="EMBL" id="CAJVPY010002066">
    <property type="protein sequence ID" value="CAG8547275.1"/>
    <property type="molecule type" value="Genomic_DNA"/>
</dbReference>
<dbReference type="AlphaFoldDB" id="A0A9N9FPH3"/>
<dbReference type="Proteomes" id="UP000789405">
    <property type="component" value="Unassembled WGS sequence"/>
</dbReference>